<accession>A0ABQ6M3D0</accession>
<dbReference type="PANTHER" id="PTHR12789">
    <property type="entry name" value="DENSITY-REGULATED PROTEIN HOMOLOG"/>
    <property type="match status" value="1"/>
</dbReference>
<feature type="region of interest" description="Disordered" evidence="1">
    <location>
        <begin position="1"/>
        <end position="21"/>
    </location>
</feature>
<feature type="region of interest" description="Disordered" evidence="1">
    <location>
        <begin position="74"/>
        <end position="107"/>
    </location>
</feature>
<keyword evidence="4" id="KW-1185">Reference proteome</keyword>
<evidence type="ECO:0000313" key="3">
    <source>
        <dbReference type="EMBL" id="GMI18870.1"/>
    </source>
</evidence>
<reference evidence="3 4" key="1">
    <citation type="journal article" date="2023" name="Commun. Biol.">
        <title>Genome analysis of Parmales, the sister group of diatoms, reveals the evolutionary specialization of diatoms from phago-mixotrophs to photoautotrophs.</title>
        <authorList>
            <person name="Ban H."/>
            <person name="Sato S."/>
            <person name="Yoshikawa S."/>
            <person name="Yamada K."/>
            <person name="Nakamura Y."/>
            <person name="Ichinomiya M."/>
            <person name="Sato N."/>
            <person name="Blanc-Mathieu R."/>
            <person name="Endo H."/>
            <person name="Kuwata A."/>
            <person name="Ogata H."/>
        </authorList>
    </citation>
    <scope>NUCLEOTIDE SEQUENCE [LARGE SCALE GENOMIC DNA]</scope>
</reference>
<dbReference type="Gene3D" id="3.30.780.10">
    <property type="entry name" value="SUI1-like domain"/>
    <property type="match status" value="1"/>
</dbReference>
<protein>
    <recommendedName>
        <fullName evidence="2">SUI1 domain-containing protein</fullName>
    </recommendedName>
</protein>
<feature type="compositionally biased region" description="Basic and acidic residues" evidence="1">
    <location>
        <begin position="97"/>
        <end position="107"/>
    </location>
</feature>
<comment type="caution">
    <text evidence="3">The sequence shown here is derived from an EMBL/GenBank/DDBJ whole genome shotgun (WGS) entry which is preliminary data.</text>
</comment>
<dbReference type="InterPro" id="IPR050318">
    <property type="entry name" value="DENR/SUI1_TIF"/>
</dbReference>
<sequence length="244" mass="26139">GGGERKPRAREEGPAPTEPWSAEMRLTKFYEKYLPAKVSDVPKLLAKYAGKEEALFTALSKKYGSEPLDPYLAAKYGIGEEESDSGGESGGSEEEVVDSHTAADEEARQALSGMKLAQAAAAEKVAGEAGPDGKKAKARGVAVKATQKVDTRVVIQKLARQRKKAVTVVVGMDTVPDVKMKEAAKAFAKRFAGSSSVKKDASGREEIVLQGDHQEDCAVFIVKTFKVKKECVFLDIDGEFVGVV</sequence>
<dbReference type="Pfam" id="PF01253">
    <property type="entry name" value="SUI1"/>
    <property type="match status" value="1"/>
</dbReference>
<dbReference type="InterPro" id="IPR036877">
    <property type="entry name" value="SUI1_dom_sf"/>
</dbReference>
<feature type="domain" description="SUI1" evidence="2">
    <location>
        <begin position="153"/>
        <end position="225"/>
    </location>
</feature>
<name>A0ABQ6M3D0_9STRA</name>
<dbReference type="PROSITE" id="PS50296">
    <property type="entry name" value="SUI1"/>
    <property type="match status" value="1"/>
</dbReference>
<organism evidence="3 4">
    <name type="scientific">Tetraparma gracilis</name>
    <dbReference type="NCBI Taxonomy" id="2962635"/>
    <lineage>
        <taxon>Eukaryota</taxon>
        <taxon>Sar</taxon>
        <taxon>Stramenopiles</taxon>
        <taxon>Ochrophyta</taxon>
        <taxon>Bolidophyceae</taxon>
        <taxon>Parmales</taxon>
        <taxon>Triparmaceae</taxon>
        <taxon>Tetraparma</taxon>
    </lineage>
</organism>
<gene>
    <name evidence="3" type="ORF">TeGR_g15088</name>
</gene>
<feature type="compositionally biased region" description="Basic and acidic residues" evidence="1">
    <location>
        <begin position="1"/>
        <end position="13"/>
    </location>
</feature>
<evidence type="ECO:0000256" key="1">
    <source>
        <dbReference type="SAM" id="MobiDB-lite"/>
    </source>
</evidence>
<dbReference type="SUPFAM" id="SSF55159">
    <property type="entry name" value="eIF1-like"/>
    <property type="match status" value="1"/>
</dbReference>
<dbReference type="Proteomes" id="UP001165060">
    <property type="component" value="Unassembled WGS sequence"/>
</dbReference>
<evidence type="ECO:0000259" key="2">
    <source>
        <dbReference type="PROSITE" id="PS50296"/>
    </source>
</evidence>
<feature type="non-terminal residue" evidence="3">
    <location>
        <position position="1"/>
    </location>
</feature>
<dbReference type="EMBL" id="BRYB01004918">
    <property type="protein sequence ID" value="GMI18870.1"/>
    <property type="molecule type" value="Genomic_DNA"/>
</dbReference>
<dbReference type="InterPro" id="IPR001950">
    <property type="entry name" value="SUI1"/>
</dbReference>
<dbReference type="PANTHER" id="PTHR12789:SF0">
    <property type="entry name" value="DENSITY-REGULATED PROTEIN"/>
    <property type="match status" value="1"/>
</dbReference>
<evidence type="ECO:0000313" key="4">
    <source>
        <dbReference type="Proteomes" id="UP001165060"/>
    </source>
</evidence>
<feature type="compositionally biased region" description="Acidic residues" evidence="1">
    <location>
        <begin position="79"/>
        <end position="96"/>
    </location>
</feature>
<proteinExistence type="predicted"/>